<reference evidence="2 3" key="1">
    <citation type="submission" date="2019-11" db="EMBL/GenBank/DDBJ databases">
        <title>Isolation of a new High Light Tolerant Cyanobacteria.</title>
        <authorList>
            <person name="Dobson Z."/>
            <person name="Vaughn N."/>
            <person name="Vaughn M."/>
            <person name="Fromme P."/>
            <person name="Mazor Y."/>
        </authorList>
    </citation>
    <scope>NUCLEOTIDE SEQUENCE [LARGE SCALE GENOMIC DNA]</scope>
    <source>
        <strain evidence="2 3">0216</strain>
    </source>
</reference>
<organism evidence="2 3">
    <name type="scientific">Cyanobacterium aponinum 0216</name>
    <dbReference type="NCBI Taxonomy" id="2676140"/>
    <lineage>
        <taxon>Bacteria</taxon>
        <taxon>Bacillati</taxon>
        <taxon>Cyanobacteriota</taxon>
        <taxon>Cyanophyceae</taxon>
        <taxon>Oscillatoriophycideae</taxon>
        <taxon>Chroococcales</taxon>
        <taxon>Geminocystaceae</taxon>
        <taxon>Cyanobacterium</taxon>
    </lineage>
</organism>
<dbReference type="AlphaFoldDB" id="A0A844H1R5"/>
<sequence length="319" mass="37050">MIDLNQLFSSIDPNPFVLSILAKIKHDLEVDQVFISQFNSSGELENIINGSELISKKKDSFQENSLYEISDSLIGKIKKNQQSYFTHDSDDLTEDTYPLKRAELLFPIKLKTPQVITVNEDIELWGILSIYDYNYERKWQEEQIKQIDEIISILTLAIERKIIFDKLIETQQQCQSYSLLDDQTGLANYSAFIDCLDYEWRRLAREKQPLSLILFKLRFEAEFNTRILAKIGYLIQEEIKRPADLGAYFGNNKIMIMLPNTNSSGALWVKKNIFKSLAKITNAQKSFQCVAEILTIIPEYNQDYNSIINNLEKSLPNFE</sequence>
<comment type="caution">
    <text evidence="2">The sequence shown here is derived from an EMBL/GenBank/DDBJ whole genome shotgun (WGS) entry which is preliminary data.</text>
</comment>
<dbReference type="EMBL" id="WMIA01000021">
    <property type="protein sequence ID" value="MTF40116.1"/>
    <property type="molecule type" value="Genomic_DNA"/>
</dbReference>
<evidence type="ECO:0000259" key="1">
    <source>
        <dbReference type="PROSITE" id="PS50887"/>
    </source>
</evidence>
<dbReference type="RefSeq" id="WP_155084420.1">
    <property type="nucleotide sequence ID" value="NZ_WMIA01000021.1"/>
</dbReference>
<dbReference type="InterPro" id="IPR029787">
    <property type="entry name" value="Nucleotide_cyclase"/>
</dbReference>
<feature type="domain" description="GGDEF" evidence="1">
    <location>
        <begin position="208"/>
        <end position="319"/>
    </location>
</feature>
<protein>
    <submittedName>
        <fullName evidence="2">Diguanylate cyclase</fullName>
    </submittedName>
</protein>
<dbReference type="Proteomes" id="UP000437131">
    <property type="component" value="Unassembled WGS sequence"/>
</dbReference>
<dbReference type="SUPFAM" id="SSF55781">
    <property type="entry name" value="GAF domain-like"/>
    <property type="match status" value="1"/>
</dbReference>
<dbReference type="InterPro" id="IPR043128">
    <property type="entry name" value="Rev_trsase/Diguanyl_cyclase"/>
</dbReference>
<name>A0A844H1R5_9CHRO</name>
<proteinExistence type="predicted"/>
<gene>
    <name evidence="2" type="ORF">GGC33_14435</name>
</gene>
<accession>A0A844H1R5</accession>
<evidence type="ECO:0000313" key="3">
    <source>
        <dbReference type="Proteomes" id="UP000437131"/>
    </source>
</evidence>
<dbReference type="Gene3D" id="3.30.450.40">
    <property type="match status" value="1"/>
</dbReference>
<dbReference type="InterPro" id="IPR029016">
    <property type="entry name" value="GAF-like_dom_sf"/>
</dbReference>
<dbReference type="SUPFAM" id="SSF55073">
    <property type="entry name" value="Nucleotide cyclase"/>
    <property type="match status" value="1"/>
</dbReference>
<evidence type="ECO:0000313" key="2">
    <source>
        <dbReference type="EMBL" id="MTF40116.1"/>
    </source>
</evidence>
<dbReference type="Gene3D" id="3.30.70.270">
    <property type="match status" value="1"/>
</dbReference>
<dbReference type="PROSITE" id="PS50887">
    <property type="entry name" value="GGDEF"/>
    <property type="match status" value="1"/>
</dbReference>
<dbReference type="Pfam" id="PF00990">
    <property type="entry name" value="GGDEF"/>
    <property type="match status" value="1"/>
</dbReference>
<dbReference type="InterPro" id="IPR000160">
    <property type="entry name" value="GGDEF_dom"/>
</dbReference>